<name>A0A9W6QSL1_9PSEU</name>
<organism evidence="1 2">
    <name type="scientific">Actinokineospora globicatena</name>
    <dbReference type="NCBI Taxonomy" id="103729"/>
    <lineage>
        <taxon>Bacteria</taxon>
        <taxon>Bacillati</taxon>
        <taxon>Actinomycetota</taxon>
        <taxon>Actinomycetes</taxon>
        <taxon>Pseudonocardiales</taxon>
        <taxon>Pseudonocardiaceae</taxon>
        <taxon>Actinokineospora</taxon>
    </lineage>
</organism>
<keyword evidence="2" id="KW-1185">Reference proteome</keyword>
<protein>
    <submittedName>
        <fullName evidence="1">Uncharacterized protein</fullName>
    </submittedName>
</protein>
<proteinExistence type="predicted"/>
<gene>
    <name evidence="1" type="ORF">Aglo03_62460</name>
</gene>
<evidence type="ECO:0000313" key="1">
    <source>
        <dbReference type="EMBL" id="GLW95430.1"/>
    </source>
</evidence>
<sequence>MGSWLTSRNQFRHVREQAGLAFGHSQAKDAVGAAVDLLHVLDAHRNAMWYLEHAREQGDAEGELTWRTASEATRNAVTAPHLWVRCLIPAVTRVAEEAVLATYAMEGSGVRGELSQTQCNAKDKTVAYERAVIAAVHSATVGGRPIALTVDPTADQNKIAGATS</sequence>
<comment type="caution">
    <text evidence="1">The sequence shown here is derived from an EMBL/GenBank/DDBJ whole genome shotgun (WGS) entry which is preliminary data.</text>
</comment>
<accession>A0A9W6QSL1</accession>
<dbReference type="EMBL" id="BSSD01000014">
    <property type="protein sequence ID" value="GLW95430.1"/>
    <property type="molecule type" value="Genomic_DNA"/>
</dbReference>
<reference evidence="1" key="1">
    <citation type="submission" date="2023-02" db="EMBL/GenBank/DDBJ databases">
        <title>Actinokineospora globicatena NBRC 15670.</title>
        <authorList>
            <person name="Ichikawa N."/>
            <person name="Sato H."/>
            <person name="Tonouchi N."/>
        </authorList>
    </citation>
    <scope>NUCLEOTIDE SEQUENCE</scope>
    <source>
        <strain evidence="1">NBRC 15670</strain>
    </source>
</reference>
<dbReference type="Proteomes" id="UP001165042">
    <property type="component" value="Unassembled WGS sequence"/>
</dbReference>
<evidence type="ECO:0000313" key="2">
    <source>
        <dbReference type="Proteomes" id="UP001165042"/>
    </source>
</evidence>
<dbReference type="AlphaFoldDB" id="A0A9W6QSL1"/>